<dbReference type="RefSeq" id="WP_270143261.1">
    <property type="nucleotide sequence ID" value="NZ_CP115450.1"/>
</dbReference>
<organism evidence="3 4">
    <name type="scientific">Kitasatospora cathayae</name>
    <dbReference type="NCBI Taxonomy" id="3004092"/>
    <lineage>
        <taxon>Bacteria</taxon>
        <taxon>Bacillati</taxon>
        <taxon>Actinomycetota</taxon>
        <taxon>Actinomycetes</taxon>
        <taxon>Kitasatosporales</taxon>
        <taxon>Streptomycetaceae</taxon>
        <taxon>Kitasatospora</taxon>
    </lineage>
</organism>
<dbReference type="PANTHER" id="PTHR42059:SF1">
    <property type="entry name" value="TNT DOMAIN-CONTAINING PROTEIN"/>
    <property type="match status" value="1"/>
</dbReference>
<feature type="chain" id="PRO_5045465850" evidence="1">
    <location>
        <begin position="25"/>
        <end position="235"/>
    </location>
</feature>
<evidence type="ECO:0000313" key="4">
    <source>
        <dbReference type="Proteomes" id="UP001212821"/>
    </source>
</evidence>
<evidence type="ECO:0000259" key="2">
    <source>
        <dbReference type="Pfam" id="PF14021"/>
    </source>
</evidence>
<gene>
    <name evidence="3" type="ORF">O1G21_12210</name>
</gene>
<reference evidence="4" key="1">
    <citation type="submission" date="2022-12" db="EMBL/GenBank/DDBJ databases">
        <authorList>
            <person name="Mo P."/>
        </authorList>
    </citation>
    <scope>NUCLEOTIDE SEQUENCE [LARGE SCALE GENOMIC DNA]</scope>
    <source>
        <strain evidence="4">HUAS 3-15</strain>
    </source>
</reference>
<keyword evidence="4" id="KW-1185">Reference proteome</keyword>
<dbReference type="InterPro" id="IPR053024">
    <property type="entry name" value="Fungal_surface_NADase"/>
</dbReference>
<dbReference type="Proteomes" id="UP001212821">
    <property type="component" value="Chromosome"/>
</dbReference>
<evidence type="ECO:0000313" key="3">
    <source>
        <dbReference type="EMBL" id="WBP86530.1"/>
    </source>
</evidence>
<dbReference type="Pfam" id="PF14021">
    <property type="entry name" value="TNT"/>
    <property type="match status" value="1"/>
</dbReference>
<feature type="domain" description="TNT" evidence="2">
    <location>
        <begin position="124"/>
        <end position="228"/>
    </location>
</feature>
<keyword evidence="1" id="KW-0732">Signal</keyword>
<feature type="signal peptide" evidence="1">
    <location>
        <begin position="1"/>
        <end position="24"/>
    </location>
</feature>
<sequence>MKIRHLLTALTTTAVLFAGSPASAQVAVSHDGAGTVQGRPGPDAERSLTECSAEYLNGDKRLGPLRLPVLGLAGKELTGYQPTNDLGPQRFLDLYWKDGGWVYPAQNGYIVNPDGSPQRALLTFQVGQDIDRYGSERGAFLAPEGTPYAQRAIPPMNLDGDPAAGCNYYDYRVIKEFTVYSGTVAPWFAQPGLGTQYELDYTLIPGAPTPDQGFGVKWLVDNHYLERIISPTSPH</sequence>
<dbReference type="InterPro" id="IPR025331">
    <property type="entry name" value="TNT"/>
</dbReference>
<name>A0ABY7Q1F9_9ACTN</name>
<dbReference type="EMBL" id="CP115450">
    <property type="protein sequence ID" value="WBP86530.1"/>
    <property type="molecule type" value="Genomic_DNA"/>
</dbReference>
<accession>A0ABY7Q1F9</accession>
<dbReference type="PANTHER" id="PTHR42059">
    <property type="entry name" value="TNT DOMAIN-CONTAINING PROTEIN"/>
    <property type="match status" value="1"/>
</dbReference>
<proteinExistence type="predicted"/>
<evidence type="ECO:0000256" key="1">
    <source>
        <dbReference type="SAM" id="SignalP"/>
    </source>
</evidence>
<protein>
    <submittedName>
        <fullName evidence="3">TNT domain-containing protein</fullName>
    </submittedName>
</protein>